<gene>
    <name evidence="2" type="ORF">PKB_0368</name>
</gene>
<protein>
    <submittedName>
        <fullName evidence="2">Uncharacterized protein</fullName>
    </submittedName>
</protein>
<dbReference type="PATRIC" id="fig|1301098.3.peg.377"/>
<dbReference type="STRING" id="1301098.PKB_0368"/>
<name>A0A024HA73_PSEKB</name>
<dbReference type="OrthoDB" id="6915431at2"/>
<accession>A0A024HA73</accession>
<feature type="region of interest" description="Disordered" evidence="1">
    <location>
        <begin position="62"/>
        <end position="99"/>
    </location>
</feature>
<sequence length="233" mass="26634">MEAQPSYRLLRIDFTDDQACAFCPNRLTTGIGRVLVDDAGKEVFAGPVCAKKHARNAGEKVPDLTLASFEPDSGKAAPTPGTKRKAPAERRAPRVSDEEAQRQRAISYLLLRAEKLAAYKGMCFGRLQEVYERYRARGLSENDQTYLQNLMAKVERERPEYGYANLQALYACHFWIERFLGEEDSGFIRGLRHYLRTHLYLKPAQIEGLNKWFERREGMISIKPDAFQLPEEA</sequence>
<dbReference type="eggNOG" id="ENOG502ZGUK">
    <property type="taxonomic scope" value="Bacteria"/>
</dbReference>
<dbReference type="KEGG" id="pkc:PKB_0368"/>
<dbReference type="AlphaFoldDB" id="A0A024HA73"/>
<evidence type="ECO:0000256" key="1">
    <source>
        <dbReference type="SAM" id="MobiDB-lite"/>
    </source>
</evidence>
<dbReference type="HOGENOM" id="CLU_1155147_0_0_6"/>
<dbReference type="RefSeq" id="WP_043248530.1">
    <property type="nucleotide sequence ID" value="NZ_HG322950.1"/>
</dbReference>
<reference evidence="2 3" key="2">
    <citation type="submission" date="2014-05" db="EMBL/GenBank/DDBJ databases">
        <title>Genome sequence of the 3-chlorobenzoate degrading bacterium Pseudomonas knackmussii B13 shows multiple evidence for horizontal gene transfer.</title>
        <authorList>
            <person name="Miyazaki R."/>
            <person name="Bertelli C."/>
            <person name="Falquet L."/>
            <person name="Robinson-Rechavi M."/>
            <person name="Gharib W."/>
            <person name="Roy S."/>
            <person name="Van der Meer J.R."/>
        </authorList>
    </citation>
    <scope>NUCLEOTIDE SEQUENCE [LARGE SCALE GENOMIC DNA]</scope>
    <source>
        <strain evidence="2 3">B13</strain>
    </source>
</reference>
<organism evidence="2 3">
    <name type="scientific">Pseudomonas knackmussii (strain DSM 6978 / CCUG 54928 / LMG 23759 / B13)</name>
    <dbReference type="NCBI Taxonomy" id="1301098"/>
    <lineage>
        <taxon>Bacteria</taxon>
        <taxon>Pseudomonadati</taxon>
        <taxon>Pseudomonadota</taxon>
        <taxon>Gammaproteobacteria</taxon>
        <taxon>Pseudomonadales</taxon>
        <taxon>Pseudomonadaceae</taxon>
        <taxon>Pseudomonas</taxon>
    </lineage>
</organism>
<dbReference type="Proteomes" id="UP000025241">
    <property type="component" value="Chromosome I"/>
</dbReference>
<dbReference type="EMBL" id="HG322950">
    <property type="protein sequence ID" value="CDF81746.1"/>
    <property type="molecule type" value="Genomic_DNA"/>
</dbReference>
<feature type="compositionally biased region" description="Basic and acidic residues" evidence="1">
    <location>
        <begin position="86"/>
        <end position="99"/>
    </location>
</feature>
<evidence type="ECO:0000313" key="3">
    <source>
        <dbReference type="Proteomes" id="UP000025241"/>
    </source>
</evidence>
<proteinExistence type="predicted"/>
<reference evidence="2 3" key="1">
    <citation type="submission" date="2013-03" db="EMBL/GenBank/DDBJ databases">
        <authorList>
            <person name="Linke B."/>
        </authorList>
    </citation>
    <scope>NUCLEOTIDE SEQUENCE [LARGE SCALE GENOMIC DNA]</scope>
    <source>
        <strain evidence="2 3">B13</strain>
    </source>
</reference>
<keyword evidence="3" id="KW-1185">Reference proteome</keyword>
<evidence type="ECO:0000313" key="2">
    <source>
        <dbReference type="EMBL" id="CDF81746.1"/>
    </source>
</evidence>